<dbReference type="AlphaFoldDB" id="A0A177NJY4"/>
<gene>
    <name evidence="2" type="ORF">A1507_09675</name>
</gene>
<evidence type="ECO:0000256" key="1">
    <source>
        <dbReference type="SAM" id="MobiDB-lite"/>
    </source>
</evidence>
<name>A0A177NJY4_9GAMM</name>
<dbReference type="EMBL" id="LUUJ01000059">
    <property type="protein sequence ID" value="OAI18307.1"/>
    <property type="molecule type" value="Genomic_DNA"/>
</dbReference>
<evidence type="ECO:0000313" key="3">
    <source>
        <dbReference type="Proteomes" id="UP000077857"/>
    </source>
</evidence>
<reference evidence="2 3" key="1">
    <citation type="submission" date="2016-03" db="EMBL/GenBank/DDBJ databases">
        <authorList>
            <person name="Ploux O."/>
        </authorList>
    </citation>
    <scope>NUCLEOTIDE SEQUENCE [LARGE SCALE GENOMIC DNA]</scope>
    <source>
        <strain evidence="2 3">R-45378</strain>
    </source>
</reference>
<organism evidence="2 3">
    <name type="scientific">Methylomonas koyamae</name>
    <dbReference type="NCBI Taxonomy" id="702114"/>
    <lineage>
        <taxon>Bacteria</taxon>
        <taxon>Pseudomonadati</taxon>
        <taxon>Pseudomonadota</taxon>
        <taxon>Gammaproteobacteria</taxon>
        <taxon>Methylococcales</taxon>
        <taxon>Methylococcaceae</taxon>
        <taxon>Methylomonas</taxon>
    </lineage>
</organism>
<comment type="caution">
    <text evidence="2">The sequence shown here is derived from an EMBL/GenBank/DDBJ whole genome shotgun (WGS) entry which is preliminary data.</text>
</comment>
<evidence type="ECO:0000313" key="2">
    <source>
        <dbReference type="EMBL" id="OAI18307.1"/>
    </source>
</evidence>
<feature type="region of interest" description="Disordered" evidence="1">
    <location>
        <begin position="35"/>
        <end position="61"/>
    </location>
</feature>
<feature type="compositionally biased region" description="Polar residues" evidence="1">
    <location>
        <begin position="36"/>
        <end position="47"/>
    </location>
</feature>
<dbReference type="Proteomes" id="UP000077857">
    <property type="component" value="Unassembled WGS sequence"/>
</dbReference>
<sequence>MKQPISVKPEPRKAQSNWSYQAYFLSQQQRLKRDANLTSEAAVSSQEPSHHQPARQAEQRDQVIARMEALAASIGVRLTISNHA</sequence>
<accession>A0A177NJY4</accession>
<proteinExistence type="predicted"/>
<protein>
    <submittedName>
        <fullName evidence="2">Uncharacterized protein</fullName>
    </submittedName>
</protein>